<name>A0ABY1HKY5_9GAMM</name>
<gene>
    <name evidence="1" type="ORF">MT2528_4213</name>
</gene>
<dbReference type="RefSeq" id="WP_075532050.1">
    <property type="nucleotide sequence ID" value="NZ_CAWRCN010000030.1"/>
</dbReference>
<proteinExistence type="predicted"/>
<accession>A0ABY1HKY5</accession>
<protein>
    <submittedName>
        <fullName evidence="1">50S ribosomal protein L23</fullName>
    </submittedName>
</protein>
<evidence type="ECO:0000313" key="2">
    <source>
        <dbReference type="Proteomes" id="UP000182660"/>
    </source>
</evidence>
<evidence type="ECO:0000313" key="1">
    <source>
        <dbReference type="EMBL" id="SGZ01372.1"/>
    </source>
</evidence>
<dbReference type="GO" id="GO:0005840">
    <property type="term" value="C:ribosome"/>
    <property type="evidence" value="ECO:0007669"/>
    <property type="project" value="UniProtKB-KW"/>
</dbReference>
<keyword evidence="1" id="KW-0687">Ribonucleoprotein</keyword>
<comment type="caution">
    <text evidence="1">The sequence shown here is derived from an EMBL/GenBank/DDBJ whole genome shotgun (WGS) entry which is preliminary data.</text>
</comment>
<keyword evidence="1" id="KW-0689">Ribosomal protein</keyword>
<reference evidence="1 2" key="1">
    <citation type="submission" date="2016-11" db="EMBL/GenBank/DDBJ databases">
        <authorList>
            <person name="Klemetsen T."/>
        </authorList>
    </citation>
    <scope>NUCLEOTIDE SEQUENCE [LARGE SCALE GENOMIC DNA]</scope>
    <source>
        <strain evidence="1">MT 2528</strain>
    </source>
</reference>
<keyword evidence="2" id="KW-1185">Reference proteome</keyword>
<organism evidence="1 2">
    <name type="scientific">Moritella viscosa</name>
    <dbReference type="NCBI Taxonomy" id="80854"/>
    <lineage>
        <taxon>Bacteria</taxon>
        <taxon>Pseudomonadati</taxon>
        <taxon>Pseudomonadota</taxon>
        <taxon>Gammaproteobacteria</taxon>
        <taxon>Alteromonadales</taxon>
        <taxon>Moritellaceae</taxon>
        <taxon>Moritella</taxon>
    </lineage>
</organism>
<dbReference type="EMBL" id="FPLJ01000109">
    <property type="protein sequence ID" value="SGZ01372.1"/>
    <property type="molecule type" value="Genomic_DNA"/>
</dbReference>
<sequence length="113" mass="12980">MQTYKISYKWAEKNNALKTSWSTTFSFVKAASEDEAIEEFNREWDHDLSDFELISINEKSLAGRPSLPVDVKKKQVTLKLSPWINDWLNANSQSKATLIEEAVIKQYGLTPPE</sequence>
<dbReference type="Proteomes" id="UP000182660">
    <property type="component" value="Unassembled WGS sequence"/>
</dbReference>